<dbReference type="AlphaFoldDB" id="X1L3I6"/>
<organism evidence="1">
    <name type="scientific">marine sediment metagenome</name>
    <dbReference type="NCBI Taxonomy" id="412755"/>
    <lineage>
        <taxon>unclassified sequences</taxon>
        <taxon>metagenomes</taxon>
        <taxon>ecological metagenomes</taxon>
    </lineage>
</organism>
<dbReference type="EMBL" id="BARV01007845">
    <property type="protein sequence ID" value="GAI13518.1"/>
    <property type="molecule type" value="Genomic_DNA"/>
</dbReference>
<accession>X1L3I6</accession>
<reference evidence="1" key="1">
    <citation type="journal article" date="2014" name="Front. Microbiol.">
        <title>High frequency of phylogenetically diverse reductive dehalogenase-homologous genes in deep subseafloor sedimentary metagenomes.</title>
        <authorList>
            <person name="Kawai M."/>
            <person name="Futagami T."/>
            <person name="Toyoda A."/>
            <person name="Takaki Y."/>
            <person name="Nishi S."/>
            <person name="Hori S."/>
            <person name="Arai W."/>
            <person name="Tsubouchi T."/>
            <person name="Morono Y."/>
            <person name="Uchiyama I."/>
            <person name="Ito T."/>
            <person name="Fujiyama A."/>
            <person name="Inagaki F."/>
            <person name="Takami H."/>
        </authorList>
    </citation>
    <scope>NUCLEOTIDE SEQUENCE</scope>
    <source>
        <strain evidence="1">Expedition CK06-06</strain>
    </source>
</reference>
<gene>
    <name evidence="1" type="ORF">S06H3_15907</name>
</gene>
<feature type="non-terminal residue" evidence="1">
    <location>
        <position position="44"/>
    </location>
</feature>
<name>X1L3I6_9ZZZZ</name>
<protein>
    <submittedName>
        <fullName evidence="1">Uncharacterized protein</fullName>
    </submittedName>
</protein>
<evidence type="ECO:0000313" key="1">
    <source>
        <dbReference type="EMBL" id="GAI13518.1"/>
    </source>
</evidence>
<comment type="caution">
    <text evidence="1">The sequence shown here is derived from an EMBL/GenBank/DDBJ whole genome shotgun (WGS) entry which is preliminary data.</text>
</comment>
<proteinExistence type="predicted"/>
<sequence>MADLQYDEMKRIVANNLCAECGAEIQIRTNQESGVLEIGCPIDR</sequence>